<keyword evidence="1" id="KW-0812">Transmembrane</keyword>
<dbReference type="EMBL" id="MCGN01000004">
    <property type="protein sequence ID" value="ORY97842.1"/>
    <property type="molecule type" value="Genomic_DNA"/>
</dbReference>
<gene>
    <name evidence="2" type="ORF">BCR43DRAFT_254112</name>
</gene>
<sequence length="53" mass="5980">MDYAIKYPATVRVAKSVLLVSCAASFTAVASILPLPRRRFFSLWNMAERSMSR</sequence>
<evidence type="ECO:0000313" key="2">
    <source>
        <dbReference type="EMBL" id="ORY97842.1"/>
    </source>
</evidence>
<dbReference type="Proteomes" id="UP000242180">
    <property type="component" value="Unassembled WGS sequence"/>
</dbReference>
<evidence type="ECO:0000313" key="3">
    <source>
        <dbReference type="Proteomes" id="UP000242180"/>
    </source>
</evidence>
<name>A0A1X2HG15_SYNRA</name>
<comment type="caution">
    <text evidence="2">The sequence shown here is derived from an EMBL/GenBank/DDBJ whole genome shotgun (WGS) entry which is preliminary data.</text>
</comment>
<proteinExistence type="predicted"/>
<accession>A0A1X2HG15</accession>
<feature type="transmembrane region" description="Helical" evidence="1">
    <location>
        <begin position="16"/>
        <end position="36"/>
    </location>
</feature>
<keyword evidence="3" id="KW-1185">Reference proteome</keyword>
<dbReference type="InParanoid" id="A0A1X2HG15"/>
<protein>
    <submittedName>
        <fullName evidence="2">Uncharacterized protein</fullName>
    </submittedName>
</protein>
<keyword evidence="1" id="KW-1133">Transmembrane helix</keyword>
<reference evidence="2 3" key="1">
    <citation type="submission" date="2016-07" db="EMBL/GenBank/DDBJ databases">
        <title>Pervasive Adenine N6-methylation of Active Genes in Fungi.</title>
        <authorList>
            <consortium name="DOE Joint Genome Institute"/>
            <person name="Mondo S.J."/>
            <person name="Dannebaum R.O."/>
            <person name="Kuo R.C."/>
            <person name="Labutti K."/>
            <person name="Haridas S."/>
            <person name="Kuo A."/>
            <person name="Salamov A."/>
            <person name="Ahrendt S.R."/>
            <person name="Lipzen A."/>
            <person name="Sullivan W."/>
            <person name="Andreopoulos W.B."/>
            <person name="Clum A."/>
            <person name="Lindquist E."/>
            <person name="Daum C."/>
            <person name="Ramamoorthy G.K."/>
            <person name="Gryganskyi A."/>
            <person name="Culley D."/>
            <person name="Magnuson J.K."/>
            <person name="James T.Y."/>
            <person name="O'Malley M.A."/>
            <person name="Stajich J.E."/>
            <person name="Spatafora J.W."/>
            <person name="Visel A."/>
            <person name="Grigoriev I.V."/>
        </authorList>
    </citation>
    <scope>NUCLEOTIDE SEQUENCE [LARGE SCALE GENOMIC DNA]</scope>
    <source>
        <strain evidence="2 3">NRRL 2496</strain>
    </source>
</reference>
<evidence type="ECO:0000256" key="1">
    <source>
        <dbReference type="SAM" id="Phobius"/>
    </source>
</evidence>
<organism evidence="2 3">
    <name type="scientific">Syncephalastrum racemosum</name>
    <name type="common">Filamentous fungus</name>
    <dbReference type="NCBI Taxonomy" id="13706"/>
    <lineage>
        <taxon>Eukaryota</taxon>
        <taxon>Fungi</taxon>
        <taxon>Fungi incertae sedis</taxon>
        <taxon>Mucoromycota</taxon>
        <taxon>Mucoromycotina</taxon>
        <taxon>Mucoromycetes</taxon>
        <taxon>Mucorales</taxon>
        <taxon>Syncephalastraceae</taxon>
        <taxon>Syncephalastrum</taxon>
    </lineage>
</organism>
<dbReference type="AlphaFoldDB" id="A0A1X2HG15"/>
<keyword evidence="1" id="KW-0472">Membrane</keyword>